<dbReference type="InterPro" id="IPR056002">
    <property type="entry name" value="DUF7580"/>
</dbReference>
<dbReference type="PANTHER" id="PTHR37542:SF3">
    <property type="entry name" value="PRION-INHIBITION AND PROPAGATION HELO DOMAIN-CONTAINING PROTEIN"/>
    <property type="match status" value="1"/>
</dbReference>
<reference evidence="3" key="1">
    <citation type="journal article" date="2020" name="Stud. Mycol.">
        <title>101 Dothideomycetes genomes: a test case for predicting lifestyles and emergence of pathogens.</title>
        <authorList>
            <person name="Haridas S."/>
            <person name="Albert R."/>
            <person name="Binder M."/>
            <person name="Bloem J."/>
            <person name="Labutti K."/>
            <person name="Salamov A."/>
            <person name="Andreopoulos B."/>
            <person name="Baker S."/>
            <person name="Barry K."/>
            <person name="Bills G."/>
            <person name="Bluhm B."/>
            <person name="Cannon C."/>
            <person name="Castanera R."/>
            <person name="Culley D."/>
            <person name="Daum C."/>
            <person name="Ezra D."/>
            <person name="Gonzalez J."/>
            <person name="Henrissat B."/>
            <person name="Kuo A."/>
            <person name="Liang C."/>
            <person name="Lipzen A."/>
            <person name="Lutzoni F."/>
            <person name="Magnuson J."/>
            <person name="Mondo S."/>
            <person name="Nolan M."/>
            <person name="Ohm R."/>
            <person name="Pangilinan J."/>
            <person name="Park H.-J."/>
            <person name="Ramirez L."/>
            <person name="Alfaro M."/>
            <person name="Sun H."/>
            <person name="Tritt A."/>
            <person name="Yoshinaga Y."/>
            <person name="Zwiers L.-H."/>
            <person name="Turgeon B."/>
            <person name="Goodwin S."/>
            <person name="Spatafora J."/>
            <person name="Crous P."/>
            <person name="Grigoriev I."/>
        </authorList>
    </citation>
    <scope>NUCLEOTIDE SEQUENCE</scope>
    <source>
        <strain evidence="3">CBS 109.77</strain>
    </source>
</reference>
<dbReference type="InterPro" id="IPR000719">
    <property type="entry name" value="Prot_kinase_dom"/>
</dbReference>
<dbReference type="AlphaFoldDB" id="A0A6A6X2M1"/>
<dbReference type="GO" id="GO:0004672">
    <property type="term" value="F:protein kinase activity"/>
    <property type="evidence" value="ECO:0007669"/>
    <property type="project" value="InterPro"/>
</dbReference>
<evidence type="ECO:0000259" key="2">
    <source>
        <dbReference type="PROSITE" id="PS50011"/>
    </source>
</evidence>
<dbReference type="EMBL" id="MU002077">
    <property type="protein sequence ID" value="KAF2790375.1"/>
    <property type="molecule type" value="Genomic_DNA"/>
</dbReference>
<feature type="region of interest" description="Disordered" evidence="1">
    <location>
        <begin position="1"/>
        <end position="25"/>
    </location>
</feature>
<accession>A0A6A6X2M1</accession>
<sequence length="318" mass="35836">MQLSEACVLPKSSRSIPNDVEHDDHPSTTYQAIASAAEISLEVQAISTTACATLKINEGDISHDSDTSRLGTYTPPNGKELRVFVENTVGCFYEKSTGMSLWEQSVDRISTLAKVLGGPKAVGFRTLRCVGYVAKHFNELELVYELPPGADPLTHPVTLHDLLTEPIYQSDEPSSLDDRFELASSLARGLFEIHSTGWLHRNFSTKSVLFFRSNKEQEQDTIDDFDLHTPYISGFEFARSMGAYNSMRSYLFYKEFTWFEYGSSPDDVNTLFYQPRHDYYSLGLVLLEIGIWKSLPECFLGDNLSTKYPWTEDGDEAP</sequence>
<dbReference type="SUPFAM" id="SSF56112">
    <property type="entry name" value="Protein kinase-like (PK-like)"/>
    <property type="match status" value="1"/>
</dbReference>
<dbReference type="GO" id="GO:0005524">
    <property type="term" value="F:ATP binding"/>
    <property type="evidence" value="ECO:0007669"/>
    <property type="project" value="InterPro"/>
</dbReference>
<dbReference type="PANTHER" id="PTHR37542">
    <property type="entry name" value="HELO DOMAIN-CONTAINING PROTEIN-RELATED"/>
    <property type="match status" value="1"/>
</dbReference>
<evidence type="ECO:0000313" key="3">
    <source>
        <dbReference type="EMBL" id="KAF2790375.1"/>
    </source>
</evidence>
<dbReference type="Gene3D" id="1.10.510.10">
    <property type="entry name" value="Transferase(Phosphotransferase) domain 1"/>
    <property type="match status" value="1"/>
</dbReference>
<dbReference type="OrthoDB" id="1911848at2759"/>
<dbReference type="Proteomes" id="UP000799757">
    <property type="component" value="Unassembled WGS sequence"/>
</dbReference>
<keyword evidence="4" id="KW-1185">Reference proteome</keyword>
<feature type="domain" description="Protein kinase" evidence="2">
    <location>
        <begin position="50"/>
        <end position="318"/>
    </location>
</feature>
<protein>
    <recommendedName>
        <fullName evidence="2">Protein kinase domain-containing protein</fullName>
    </recommendedName>
</protein>
<name>A0A6A6X2M1_9PLEO</name>
<dbReference type="Pfam" id="PF24476">
    <property type="entry name" value="DUF7580"/>
    <property type="match status" value="1"/>
</dbReference>
<proteinExistence type="predicted"/>
<evidence type="ECO:0000256" key="1">
    <source>
        <dbReference type="SAM" id="MobiDB-lite"/>
    </source>
</evidence>
<evidence type="ECO:0000313" key="4">
    <source>
        <dbReference type="Proteomes" id="UP000799757"/>
    </source>
</evidence>
<dbReference type="InterPro" id="IPR011009">
    <property type="entry name" value="Kinase-like_dom_sf"/>
</dbReference>
<organism evidence="3 4">
    <name type="scientific">Melanomma pulvis-pyrius CBS 109.77</name>
    <dbReference type="NCBI Taxonomy" id="1314802"/>
    <lineage>
        <taxon>Eukaryota</taxon>
        <taxon>Fungi</taxon>
        <taxon>Dikarya</taxon>
        <taxon>Ascomycota</taxon>
        <taxon>Pezizomycotina</taxon>
        <taxon>Dothideomycetes</taxon>
        <taxon>Pleosporomycetidae</taxon>
        <taxon>Pleosporales</taxon>
        <taxon>Melanommataceae</taxon>
        <taxon>Melanomma</taxon>
    </lineage>
</organism>
<gene>
    <name evidence="3" type="ORF">K505DRAFT_340472</name>
</gene>
<dbReference type="PROSITE" id="PS50011">
    <property type="entry name" value="PROTEIN_KINASE_DOM"/>
    <property type="match status" value="1"/>
</dbReference>